<dbReference type="InterPro" id="IPR056368">
    <property type="entry name" value="KTI1"/>
</dbReference>
<dbReference type="InterPro" id="IPR002160">
    <property type="entry name" value="Prot_inh_Kunz-lg"/>
</dbReference>
<accession>A0AAW1M9H7</accession>
<dbReference type="InterPro" id="IPR011065">
    <property type="entry name" value="Kunitz_inhibitor_STI-like_sf"/>
</dbReference>
<dbReference type="PANTHER" id="PTHR33107">
    <property type="entry name" value="KUNITZ TRYPSIN INHIBITOR 2"/>
    <property type="match status" value="1"/>
</dbReference>
<proteinExistence type="inferred from homology"/>
<feature type="signal peptide" evidence="3">
    <location>
        <begin position="1"/>
        <end position="26"/>
    </location>
</feature>
<dbReference type="PROSITE" id="PS00283">
    <property type="entry name" value="SOYBEAN_KUNITZ"/>
    <property type="match status" value="1"/>
</dbReference>
<keyword evidence="3" id="KW-0732">Signal</keyword>
<evidence type="ECO:0000256" key="2">
    <source>
        <dbReference type="ARBA" id="ARBA00023157"/>
    </source>
</evidence>
<evidence type="ECO:0000256" key="3">
    <source>
        <dbReference type="SAM" id="SignalP"/>
    </source>
</evidence>
<keyword evidence="2" id="KW-1015">Disulfide bond</keyword>
<evidence type="ECO:0000313" key="4">
    <source>
        <dbReference type="EMBL" id="KAK9741402.1"/>
    </source>
</evidence>
<sequence length="223" mass="23994">MEPHKLTTAVTTLVLYLLILSPPTTAATDANVVVDIEGNLVVPGSYYYLLPSNNGGGGLSTVPMGSTTCPTNFMLSQLNNRANLGIPVAFFPQNDNDVNQHNTIKLSSNLKIYNKYYESPNPFMCPLVYSTFWALTGDAATGNIYVVLDGVAVGNRLSRPDPSWFQIENDSKTTMGYKIVFRPGVSVDANVVAGQVAVMKSGNGQGVLTLNDKDSLVVHFVKA</sequence>
<comment type="caution">
    <text evidence="4">The sequence shown here is derived from an EMBL/GenBank/DDBJ whole genome shotgun (WGS) entry which is preliminary data.</text>
</comment>
<name>A0AAW1M9H7_SAPOF</name>
<dbReference type="AlphaFoldDB" id="A0AAW1M9H7"/>
<dbReference type="PANTHER" id="PTHR33107:SF81">
    <property type="entry name" value="TRYPSIN INHIBITOR A"/>
    <property type="match status" value="1"/>
</dbReference>
<protein>
    <submittedName>
        <fullName evidence="4">Uncharacterized protein</fullName>
    </submittedName>
</protein>
<keyword evidence="5" id="KW-1185">Reference proteome</keyword>
<dbReference type="Proteomes" id="UP001443914">
    <property type="component" value="Unassembled WGS sequence"/>
</dbReference>
<organism evidence="4 5">
    <name type="scientific">Saponaria officinalis</name>
    <name type="common">Common soapwort</name>
    <name type="synonym">Lychnis saponaria</name>
    <dbReference type="NCBI Taxonomy" id="3572"/>
    <lineage>
        <taxon>Eukaryota</taxon>
        <taxon>Viridiplantae</taxon>
        <taxon>Streptophyta</taxon>
        <taxon>Embryophyta</taxon>
        <taxon>Tracheophyta</taxon>
        <taxon>Spermatophyta</taxon>
        <taxon>Magnoliopsida</taxon>
        <taxon>eudicotyledons</taxon>
        <taxon>Gunneridae</taxon>
        <taxon>Pentapetalae</taxon>
        <taxon>Caryophyllales</taxon>
        <taxon>Caryophyllaceae</taxon>
        <taxon>Caryophylleae</taxon>
        <taxon>Saponaria</taxon>
    </lineage>
</organism>
<comment type="similarity">
    <text evidence="1">Belongs to the protease inhibitor I3 (leguminous Kunitz-type inhibitor) family.</text>
</comment>
<dbReference type="SMART" id="SM00452">
    <property type="entry name" value="STI"/>
    <property type="match status" value="1"/>
</dbReference>
<evidence type="ECO:0000313" key="5">
    <source>
        <dbReference type="Proteomes" id="UP001443914"/>
    </source>
</evidence>
<dbReference type="EMBL" id="JBDFQZ010000003">
    <property type="protein sequence ID" value="KAK9741402.1"/>
    <property type="molecule type" value="Genomic_DNA"/>
</dbReference>
<evidence type="ECO:0000256" key="1">
    <source>
        <dbReference type="ARBA" id="ARBA00005440"/>
    </source>
</evidence>
<dbReference type="GO" id="GO:0004866">
    <property type="term" value="F:endopeptidase inhibitor activity"/>
    <property type="evidence" value="ECO:0007669"/>
    <property type="project" value="InterPro"/>
</dbReference>
<dbReference type="Gene3D" id="2.80.10.50">
    <property type="match status" value="1"/>
</dbReference>
<gene>
    <name evidence="4" type="ORF">RND81_03G102800</name>
</gene>
<dbReference type="Pfam" id="PF00197">
    <property type="entry name" value="Kunitz_legume"/>
    <property type="match status" value="1"/>
</dbReference>
<feature type="chain" id="PRO_5043340373" evidence="3">
    <location>
        <begin position="27"/>
        <end position="223"/>
    </location>
</feature>
<dbReference type="SUPFAM" id="SSF50386">
    <property type="entry name" value="STI-like"/>
    <property type="match status" value="1"/>
</dbReference>
<dbReference type="CDD" id="cd00178">
    <property type="entry name" value="beta-trefoil_STI"/>
    <property type="match status" value="1"/>
</dbReference>
<reference evidence="4" key="1">
    <citation type="submission" date="2024-03" db="EMBL/GenBank/DDBJ databases">
        <title>WGS assembly of Saponaria officinalis var. Norfolk2.</title>
        <authorList>
            <person name="Jenkins J."/>
            <person name="Shu S."/>
            <person name="Grimwood J."/>
            <person name="Barry K."/>
            <person name="Goodstein D."/>
            <person name="Schmutz J."/>
            <person name="Leebens-Mack J."/>
            <person name="Osbourn A."/>
        </authorList>
    </citation>
    <scope>NUCLEOTIDE SEQUENCE [LARGE SCALE GENOMIC DNA]</scope>
    <source>
        <strain evidence="4">JIC</strain>
    </source>
</reference>